<organism evidence="1 2">
    <name type="scientific">Pseudoalteromonas peptidolytica F12-50-A1</name>
    <dbReference type="NCBI Taxonomy" id="1315280"/>
    <lineage>
        <taxon>Bacteria</taxon>
        <taxon>Pseudomonadati</taxon>
        <taxon>Pseudomonadota</taxon>
        <taxon>Gammaproteobacteria</taxon>
        <taxon>Alteromonadales</taxon>
        <taxon>Pseudoalteromonadaceae</taxon>
        <taxon>Pseudoalteromonas</taxon>
    </lineage>
</organism>
<comment type="caution">
    <text evidence="1">The sequence shown here is derived from an EMBL/GenBank/DDBJ whole genome shotgun (WGS) entry which is preliminary data.</text>
</comment>
<proteinExistence type="predicted"/>
<evidence type="ECO:0000313" key="1">
    <source>
        <dbReference type="EMBL" id="MBE0349209.1"/>
    </source>
</evidence>
<sequence>MLVKWGEHNPQGLSALFIQPQVNYVNSAIDLTCYFKSNELTLSFVF</sequence>
<dbReference type="Proteomes" id="UP000660708">
    <property type="component" value="Unassembled WGS sequence"/>
</dbReference>
<dbReference type="AlphaFoldDB" id="A0A8I0MZZ3"/>
<evidence type="ECO:0000313" key="2">
    <source>
        <dbReference type="Proteomes" id="UP000660708"/>
    </source>
</evidence>
<reference evidence="1 2" key="1">
    <citation type="submission" date="2015-06" db="EMBL/GenBank/DDBJ databases">
        <title>Genome sequence of Pseudoalteromonas peptidolytica.</title>
        <authorList>
            <person name="Xie B.-B."/>
            <person name="Rong J.-C."/>
            <person name="Qin Q.-L."/>
            <person name="Zhang Y.-Z."/>
        </authorList>
    </citation>
    <scope>NUCLEOTIDE SEQUENCE [LARGE SCALE GENOMIC DNA]</scope>
    <source>
        <strain evidence="1 2">F12-50-A1</strain>
    </source>
</reference>
<protein>
    <submittedName>
        <fullName evidence="1">Uncharacterized protein</fullName>
    </submittedName>
</protein>
<gene>
    <name evidence="1" type="ORF">PPEP_b1156</name>
</gene>
<keyword evidence="2" id="KW-1185">Reference proteome</keyword>
<accession>A0A8I0MZZ3</accession>
<dbReference type="EMBL" id="AQHF01000034">
    <property type="protein sequence ID" value="MBE0349209.1"/>
    <property type="molecule type" value="Genomic_DNA"/>
</dbReference>
<name>A0A8I0MZZ3_9GAMM</name>